<dbReference type="EMBL" id="JBJQOH010000007">
    <property type="protein sequence ID" value="KAL3680534.1"/>
    <property type="molecule type" value="Genomic_DNA"/>
</dbReference>
<proteinExistence type="predicted"/>
<keyword evidence="2" id="KW-1185">Reference proteome</keyword>
<comment type="caution">
    <text evidence="1">The sequence shown here is derived from an EMBL/GenBank/DDBJ whole genome shotgun (WGS) entry which is preliminary data.</text>
</comment>
<gene>
    <name evidence="1" type="ORF">R1sor_023490</name>
</gene>
<evidence type="ECO:0000313" key="1">
    <source>
        <dbReference type="EMBL" id="KAL3680534.1"/>
    </source>
</evidence>
<evidence type="ECO:0000313" key="2">
    <source>
        <dbReference type="Proteomes" id="UP001633002"/>
    </source>
</evidence>
<dbReference type="Proteomes" id="UP001633002">
    <property type="component" value="Unassembled WGS sequence"/>
</dbReference>
<accession>A0ABD3GQ16</accession>
<dbReference type="AlphaFoldDB" id="A0ABD3GQ16"/>
<organism evidence="1 2">
    <name type="scientific">Riccia sorocarpa</name>
    <dbReference type="NCBI Taxonomy" id="122646"/>
    <lineage>
        <taxon>Eukaryota</taxon>
        <taxon>Viridiplantae</taxon>
        <taxon>Streptophyta</taxon>
        <taxon>Embryophyta</taxon>
        <taxon>Marchantiophyta</taxon>
        <taxon>Marchantiopsida</taxon>
        <taxon>Marchantiidae</taxon>
        <taxon>Marchantiales</taxon>
        <taxon>Ricciaceae</taxon>
        <taxon>Riccia</taxon>
    </lineage>
</organism>
<name>A0ABD3GQ16_9MARC</name>
<protein>
    <submittedName>
        <fullName evidence="1">Uncharacterized protein</fullName>
    </submittedName>
</protein>
<sequence>MTTAREEAASHIRAWCTEKGTEAFEEQLLRLLDVEFLRSWGGLSHISLPKRNQRNCDGSIPNRHWRFRFYSGCAAVLGWVERVTYGDPRYFDAGLHDAIKQLWPDDKQLSTASFVKSKKRCPESSQLSVEEEKPATCTTVLQFTVRGRDNLPVTCELETTTCIQWILDDKYLSYGEGLCCGQVAHSGES</sequence>
<reference evidence="1 2" key="1">
    <citation type="submission" date="2024-09" db="EMBL/GenBank/DDBJ databases">
        <title>Chromosome-scale assembly of Riccia sorocarpa.</title>
        <authorList>
            <person name="Paukszto L."/>
        </authorList>
    </citation>
    <scope>NUCLEOTIDE SEQUENCE [LARGE SCALE GENOMIC DNA]</scope>
    <source>
        <strain evidence="1">LP-2024</strain>
        <tissue evidence="1">Aerial parts of the thallus</tissue>
    </source>
</reference>